<evidence type="ECO:0000256" key="2">
    <source>
        <dbReference type="ARBA" id="ARBA00008982"/>
    </source>
</evidence>
<keyword evidence="8 9" id="KW-0067">ATP-binding</keyword>
<dbReference type="OrthoDB" id="9808460at2"/>
<reference evidence="13 14" key="1">
    <citation type="journal article" date="2015" name="Genome Announc.">
        <title>Complete Genome Sequence of the Novel Leech Symbiont Mucinivorans hirudinis M3T.</title>
        <authorList>
            <person name="Nelson M.C."/>
            <person name="Bomar L."/>
            <person name="Graf J."/>
        </authorList>
    </citation>
    <scope>NUCLEOTIDE SEQUENCE [LARGE SCALE GENOMIC DNA]</scope>
    <source>
        <strain evidence="14">M3</strain>
    </source>
</reference>
<evidence type="ECO:0000256" key="10">
    <source>
        <dbReference type="PIRSR" id="PIRSR000724-1"/>
    </source>
</evidence>
<dbReference type="GO" id="GO:0043531">
    <property type="term" value="F:ADP binding"/>
    <property type="evidence" value="ECO:0007669"/>
    <property type="project" value="TreeGrafter"/>
</dbReference>
<dbReference type="EMBL" id="HG934468">
    <property type="protein sequence ID" value="CDN32014.1"/>
    <property type="molecule type" value="Genomic_DNA"/>
</dbReference>
<evidence type="ECO:0000256" key="5">
    <source>
        <dbReference type="ARBA" id="ARBA00022679"/>
    </source>
</evidence>
<protein>
    <recommendedName>
        <fullName evidence="4 9">Phosphoglycerate kinase</fullName>
        <ecNumber evidence="4 9">2.7.2.3</ecNumber>
    </recommendedName>
</protein>
<evidence type="ECO:0000256" key="1">
    <source>
        <dbReference type="ARBA" id="ARBA00000642"/>
    </source>
</evidence>
<dbReference type="AlphaFoldDB" id="A0A060RDP8"/>
<proteinExistence type="inferred from homology"/>
<evidence type="ECO:0000256" key="12">
    <source>
        <dbReference type="RuleBase" id="RU000532"/>
    </source>
</evidence>
<dbReference type="Gene3D" id="3.40.50.1260">
    <property type="entry name" value="Phosphoglycerate kinase, N-terminal domain"/>
    <property type="match status" value="2"/>
</dbReference>
<evidence type="ECO:0000256" key="4">
    <source>
        <dbReference type="ARBA" id="ARBA00013061"/>
    </source>
</evidence>
<dbReference type="GO" id="GO:0004618">
    <property type="term" value="F:phosphoglycerate kinase activity"/>
    <property type="evidence" value="ECO:0007669"/>
    <property type="project" value="UniProtKB-UniRule"/>
</dbReference>
<keyword evidence="5 9" id="KW-0808">Transferase</keyword>
<feature type="binding site" evidence="9">
    <location>
        <position position="175"/>
    </location>
    <ligand>
        <name>substrate</name>
    </ligand>
</feature>
<feature type="binding site" evidence="9 10">
    <location>
        <begin position="20"/>
        <end position="22"/>
    </location>
    <ligand>
        <name>substrate</name>
    </ligand>
</feature>
<feature type="binding site" evidence="9">
    <location>
        <position position="318"/>
    </location>
    <ligand>
        <name>ATP</name>
        <dbReference type="ChEBI" id="CHEBI:30616"/>
    </ligand>
</feature>
<dbReference type="FunFam" id="3.40.50.1260:FF:000009">
    <property type="entry name" value="Phosphoglycerate kinase"/>
    <property type="match status" value="1"/>
</dbReference>
<dbReference type="PANTHER" id="PTHR11406">
    <property type="entry name" value="PHOSPHOGLYCERATE KINASE"/>
    <property type="match status" value="1"/>
</dbReference>
<evidence type="ECO:0000256" key="3">
    <source>
        <dbReference type="ARBA" id="ARBA00011245"/>
    </source>
</evidence>
<dbReference type="EC" id="2.7.2.3" evidence="4 9"/>
<organism evidence="13 14">
    <name type="scientific">Mucinivorans hirudinis</name>
    <dbReference type="NCBI Taxonomy" id="1433126"/>
    <lineage>
        <taxon>Bacteria</taxon>
        <taxon>Pseudomonadati</taxon>
        <taxon>Bacteroidota</taxon>
        <taxon>Bacteroidia</taxon>
        <taxon>Bacteroidales</taxon>
        <taxon>Rikenellaceae</taxon>
        <taxon>Mucinivorans</taxon>
    </lineage>
</organism>
<comment type="similarity">
    <text evidence="2 9 12">Belongs to the phosphoglycerate kinase family.</text>
</comment>
<evidence type="ECO:0000256" key="7">
    <source>
        <dbReference type="ARBA" id="ARBA00022777"/>
    </source>
</evidence>
<dbReference type="InterPro" id="IPR001576">
    <property type="entry name" value="Phosphoglycerate_kinase"/>
</dbReference>
<evidence type="ECO:0000256" key="9">
    <source>
        <dbReference type="HAMAP-Rule" id="MF_00145"/>
    </source>
</evidence>
<dbReference type="PRINTS" id="PR00477">
    <property type="entry name" value="PHGLYCKINASE"/>
</dbReference>
<feature type="binding site" evidence="9 11">
    <location>
        <position position="349"/>
    </location>
    <ligand>
        <name>ATP</name>
        <dbReference type="ChEBI" id="CHEBI:30616"/>
    </ligand>
</feature>
<accession>A0A060RDP8</accession>
<feature type="binding site" evidence="9">
    <location>
        <position position="119"/>
    </location>
    <ligand>
        <name>substrate</name>
    </ligand>
</feature>
<keyword evidence="7 9" id="KW-0418">Kinase</keyword>
<dbReference type="Pfam" id="PF00162">
    <property type="entry name" value="PGK"/>
    <property type="match status" value="1"/>
</dbReference>
<dbReference type="STRING" id="1433126.BN938_1936"/>
<feature type="binding site" evidence="10">
    <location>
        <position position="175"/>
    </location>
    <ligand>
        <name>(2R)-3-phosphoglycerate</name>
        <dbReference type="ChEBI" id="CHEBI:58272"/>
    </ligand>
</feature>
<dbReference type="InterPro" id="IPR015824">
    <property type="entry name" value="Phosphoglycerate_kinase_N"/>
</dbReference>
<dbReference type="eggNOG" id="COG0126">
    <property type="taxonomic scope" value="Bacteria"/>
</dbReference>
<dbReference type="KEGG" id="rbc:BN938_1936"/>
<dbReference type="SUPFAM" id="SSF53748">
    <property type="entry name" value="Phosphoglycerate kinase"/>
    <property type="match status" value="1"/>
</dbReference>
<feature type="binding site" evidence="10">
    <location>
        <position position="119"/>
    </location>
    <ligand>
        <name>(2R)-3-phosphoglycerate</name>
        <dbReference type="ChEBI" id="CHEBI:58272"/>
    </ligand>
</feature>
<dbReference type="PATRIC" id="fig|1433126.3.peg.1913"/>
<comment type="subunit">
    <text evidence="3 9">Monomer.</text>
</comment>
<dbReference type="FunFam" id="3.40.50.1260:FF:000003">
    <property type="entry name" value="Phosphoglycerate kinase"/>
    <property type="match status" value="1"/>
</dbReference>
<dbReference type="HAMAP" id="MF_00145">
    <property type="entry name" value="Phosphoglyc_kinase"/>
    <property type="match status" value="1"/>
</dbReference>
<sequence length="421" mass="45480">MQQSIDTYNFAGKKAIIRVDFNVPLETTSDGNFRVTDATRIRAAIPTIKKVLAAGGSAILMSHLGRPKGVTEKYSLKHIIYKIEELLGVKVQFADDCQRAEKEVAELKPGQVLLLENLRFYAEEEGKPRGLAEDATDEEKKAAKASVKASQKEFVKKLASYADCYINDAFGTAHRAHGSTALIAEYFPGDKMFGYIMENELKAIDNVLENAERPFTAILGGSKVSTKITIIESLLEKVDNLILCGGMTYTFMAAEGGKIGMSINEPDQYQTALDVLAKADKKGVKIYLAEDALCGNDFRNDCDTMICPSNDIPDGWEGMDIGPKTVVTFAKVIKESKTLLWNGPAGVFEFDNFAGGSRAIAQAIVEATAQGAYSLIGGGDSVACINKFGMADKVSYVSTGGGALLEYMEGLELPGVAAIRK</sequence>
<dbReference type="GO" id="GO:0005829">
    <property type="term" value="C:cytosol"/>
    <property type="evidence" value="ECO:0007669"/>
    <property type="project" value="TreeGrafter"/>
</dbReference>
<keyword evidence="9" id="KW-0324">Glycolysis</keyword>
<feature type="binding site" evidence="9">
    <location>
        <position position="40"/>
    </location>
    <ligand>
        <name>substrate</name>
    </ligand>
</feature>
<dbReference type="InterPro" id="IPR036043">
    <property type="entry name" value="Phosphoglycerate_kinase_sf"/>
</dbReference>
<evidence type="ECO:0000313" key="14">
    <source>
        <dbReference type="Proteomes" id="UP000027616"/>
    </source>
</evidence>
<comment type="subcellular location">
    <subcellularLocation>
        <location evidence="9">Cytoplasm</location>
    </subcellularLocation>
</comment>
<dbReference type="UniPathway" id="UPA00109">
    <property type="reaction ID" value="UER00185"/>
</dbReference>
<dbReference type="GO" id="GO:0006096">
    <property type="term" value="P:glycolytic process"/>
    <property type="evidence" value="ECO:0007669"/>
    <property type="project" value="UniProtKB-UniRule"/>
</dbReference>
<feature type="binding site" evidence="9 11">
    <location>
        <begin position="378"/>
        <end position="381"/>
    </location>
    <ligand>
        <name>ATP</name>
        <dbReference type="ChEBI" id="CHEBI:30616"/>
    </ligand>
</feature>
<dbReference type="HOGENOM" id="CLU_025427_0_2_10"/>
<dbReference type="PANTHER" id="PTHR11406:SF23">
    <property type="entry name" value="PHOSPHOGLYCERATE KINASE 1, CHLOROPLASTIC-RELATED"/>
    <property type="match status" value="1"/>
</dbReference>
<name>A0A060RDP8_9BACT</name>
<keyword evidence="14" id="KW-1185">Reference proteome</keyword>
<dbReference type="Proteomes" id="UP000027616">
    <property type="component" value="Chromosome I"/>
</dbReference>
<gene>
    <name evidence="9" type="primary">pgk</name>
    <name evidence="13" type="ORF">BN938_1936</name>
</gene>
<feature type="binding site" evidence="9 11">
    <location>
        <position position="227"/>
    </location>
    <ligand>
        <name>ATP</name>
        <dbReference type="ChEBI" id="CHEBI:30616"/>
    </ligand>
</feature>
<evidence type="ECO:0000256" key="8">
    <source>
        <dbReference type="ARBA" id="ARBA00022840"/>
    </source>
</evidence>
<evidence type="ECO:0000256" key="11">
    <source>
        <dbReference type="PIRSR" id="PIRSR000724-2"/>
    </source>
</evidence>
<keyword evidence="6 9" id="KW-0547">Nucleotide-binding</keyword>
<dbReference type="GO" id="GO:0005524">
    <property type="term" value="F:ATP binding"/>
    <property type="evidence" value="ECO:0007669"/>
    <property type="project" value="UniProtKB-KW"/>
</dbReference>
<dbReference type="GO" id="GO:0006094">
    <property type="term" value="P:gluconeogenesis"/>
    <property type="evidence" value="ECO:0007669"/>
    <property type="project" value="TreeGrafter"/>
</dbReference>
<evidence type="ECO:0000256" key="6">
    <source>
        <dbReference type="ARBA" id="ARBA00022741"/>
    </source>
</evidence>
<keyword evidence="9" id="KW-0963">Cytoplasm</keyword>
<evidence type="ECO:0000313" key="13">
    <source>
        <dbReference type="EMBL" id="CDN32014.1"/>
    </source>
</evidence>
<feature type="binding site" evidence="10">
    <location>
        <position position="40"/>
    </location>
    <ligand>
        <name>(2R)-3-phosphoglycerate</name>
        <dbReference type="ChEBI" id="CHEBI:58272"/>
    </ligand>
</feature>
<dbReference type="PIRSF" id="PIRSF000724">
    <property type="entry name" value="Pgk"/>
    <property type="match status" value="1"/>
</dbReference>
<comment type="catalytic activity">
    <reaction evidence="1 9 12">
        <text>(2R)-3-phosphoglycerate + ATP = (2R)-3-phospho-glyceroyl phosphate + ADP</text>
        <dbReference type="Rhea" id="RHEA:14801"/>
        <dbReference type="ChEBI" id="CHEBI:30616"/>
        <dbReference type="ChEBI" id="CHEBI:57604"/>
        <dbReference type="ChEBI" id="CHEBI:58272"/>
        <dbReference type="ChEBI" id="CHEBI:456216"/>
        <dbReference type="EC" id="2.7.2.3"/>
    </reaction>
</comment>
<feature type="binding site" evidence="9 10">
    <location>
        <begin position="63"/>
        <end position="66"/>
    </location>
    <ligand>
        <name>substrate</name>
    </ligand>
</feature>
<comment type="pathway">
    <text evidence="9">Carbohydrate degradation; glycolysis; pyruvate from D-glyceraldehyde 3-phosphate: step 2/5.</text>
</comment>